<sequence>MMLLPGGGFIRVPTLCRTSLKAQAHGTPLQPVEPDPPRGASEERLHTWTVSPTPPPAKKHLQVRSGRWPLTHLSLSHTHTFMRLWSASVLHFM</sequence>
<feature type="region of interest" description="Disordered" evidence="1">
    <location>
        <begin position="21"/>
        <end position="61"/>
    </location>
</feature>
<evidence type="ECO:0000313" key="3">
    <source>
        <dbReference type="Proteomes" id="UP000314294"/>
    </source>
</evidence>
<gene>
    <name evidence="2" type="ORF">EYF80_059450</name>
</gene>
<keyword evidence="3" id="KW-1185">Reference proteome</keyword>
<dbReference type="AlphaFoldDB" id="A0A4Z2ENM4"/>
<name>A0A4Z2ENM4_9TELE</name>
<proteinExistence type="predicted"/>
<evidence type="ECO:0000313" key="2">
    <source>
        <dbReference type="EMBL" id="TNN30398.1"/>
    </source>
</evidence>
<protein>
    <submittedName>
        <fullName evidence="2">Uncharacterized protein</fullName>
    </submittedName>
</protein>
<dbReference type="Proteomes" id="UP000314294">
    <property type="component" value="Unassembled WGS sequence"/>
</dbReference>
<dbReference type="EMBL" id="SRLO01004531">
    <property type="protein sequence ID" value="TNN30398.1"/>
    <property type="molecule type" value="Genomic_DNA"/>
</dbReference>
<organism evidence="2 3">
    <name type="scientific">Liparis tanakae</name>
    <name type="common">Tanaka's snailfish</name>
    <dbReference type="NCBI Taxonomy" id="230148"/>
    <lineage>
        <taxon>Eukaryota</taxon>
        <taxon>Metazoa</taxon>
        <taxon>Chordata</taxon>
        <taxon>Craniata</taxon>
        <taxon>Vertebrata</taxon>
        <taxon>Euteleostomi</taxon>
        <taxon>Actinopterygii</taxon>
        <taxon>Neopterygii</taxon>
        <taxon>Teleostei</taxon>
        <taxon>Neoteleostei</taxon>
        <taxon>Acanthomorphata</taxon>
        <taxon>Eupercaria</taxon>
        <taxon>Perciformes</taxon>
        <taxon>Cottioidei</taxon>
        <taxon>Cottales</taxon>
        <taxon>Liparidae</taxon>
        <taxon>Liparis</taxon>
    </lineage>
</organism>
<reference evidence="2 3" key="1">
    <citation type="submission" date="2019-03" db="EMBL/GenBank/DDBJ databases">
        <title>First draft genome of Liparis tanakae, snailfish: a comprehensive survey of snailfish specific genes.</title>
        <authorList>
            <person name="Kim W."/>
            <person name="Song I."/>
            <person name="Jeong J.-H."/>
            <person name="Kim D."/>
            <person name="Kim S."/>
            <person name="Ryu S."/>
            <person name="Song J.Y."/>
            <person name="Lee S.K."/>
        </authorList>
    </citation>
    <scope>NUCLEOTIDE SEQUENCE [LARGE SCALE GENOMIC DNA]</scope>
    <source>
        <tissue evidence="2">Muscle</tissue>
    </source>
</reference>
<evidence type="ECO:0000256" key="1">
    <source>
        <dbReference type="SAM" id="MobiDB-lite"/>
    </source>
</evidence>
<comment type="caution">
    <text evidence="2">The sequence shown here is derived from an EMBL/GenBank/DDBJ whole genome shotgun (WGS) entry which is preliminary data.</text>
</comment>
<accession>A0A4Z2ENM4</accession>